<dbReference type="Gene3D" id="3.40.1580.10">
    <property type="entry name" value="SMI1/KNR4-like"/>
    <property type="match status" value="1"/>
</dbReference>
<dbReference type="Pfam" id="PF14568">
    <property type="entry name" value="SUKH_6"/>
    <property type="match status" value="1"/>
</dbReference>
<evidence type="ECO:0000313" key="2">
    <source>
        <dbReference type="EMBL" id="QDT94534.1"/>
    </source>
</evidence>
<sequence length="145" mass="16701">MSWKDQILKFCSEAEFFPGAKPHEIKQAEAELGVVLPEDLASLLQESNGVEGEYGLGLIWPLERIVRENKEFREYPDFPELYMPFDHLLFFADAGNGDQFAYPIQAGEIRRLDVFVWNHEEDSRTCCAPSLSAYLERWLTGELLL</sequence>
<name>A0A517VND9_9PLAN</name>
<dbReference type="Proteomes" id="UP000316855">
    <property type="component" value="Chromosome"/>
</dbReference>
<dbReference type="EMBL" id="CP036343">
    <property type="protein sequence ID" value="QDT94534.1"/>
    <property type="molecule type" value="Genomic_DNA"/>
</dbReference>
<proteinExistence type="predicted"/>
<evidence type="ECO:0000313" key="3">
    <source>
        <dbReference type="Proteomes" id="UP000316855"/>
    </source>
</evidence>
<protein>
    <submittedName>
        <fullName evidence="2">SMI1 / KNR4 family protein</fullName>
    </submittedName>
</protein>
<dbReference type="SUPFAM" id="SSF160631">
    <property type="entry name" value="SMI1/KNR4-like"/>
    <property type="match status" value="1"/>
</dbReference>
<dbReference type="KEGG" id="gax:Pan161_62300"/>
<dbReference type="OrthoDB" id="270691at2"/>
<organism evidence="2 3">
    <name type="scientific">Gimesia algae</name>
    <dbReference type="NCBI Taxonomy" id="2527971"/>
    <lineage>
        <taxon>Bacteria</taxon>
        <taxon>Pseudomonadati</taxon>
        <taxon>Planctomycetota</taxon>
        <taxon>Planctomycetia</taxon>
        <taxon>Planctomycetales</taxon>
        <taxon>Planctomycetaceae</taxon>
        <taxon>Gimesia</taxon>
    </lineage>
</organism>
<reference evidence="2 3" key="1">
    <citation type="submission" date="2019-02" db="EMBL/GenBank/DDBJ databases">
        <title>Deep-cultivation of Planctomycetes and their phenomic and genomic characterization uncovers novel biology.</title>
        <authorList>
            <person name="Wiegand S."/>
            <person name="Jogler M."/>
            <person name="Boedeker C."/>
            <person name="Pinto D."/>
            <person name="Vollmers J."/>
            <person name="Rivas-Marin E."/>
            <person name="Kohn T."/>
            <person name="Peeters S.H."/>
            <person name="Heuer A."/>
            <person name="Rast P."/>
            <person name="Oberbeckmann S."/>
            <person name="Bunk B."/>
            <person name="Jeske O."/>
            <person name="Meyerdierks A."/>
            <person name="Storesund J.E."/>
            <person name="Kallscheuer N."/>
            <person name="Luecker S."/>
            <person name="Lage O.M."/>
            <person name="Pohl T."/>
            <person name="Merkel B.J."/>
            <person name="Hornburger P."/>
            <person name="Mueller R.-W."/>
            <person name="Bruemmer F."/>
            <person name="Labrenz M."/>
            <person name="Spormann A.M."/>
            <person name="Op den Camp H."/>
            <person name="Overmann J."/>
            <person name="Amann R."/>
            <person name="Jetten M.S.M."/>
            <person name="Mascher T."/>
            <person name="Medema M.H."/>
            <person name="Devos D.P."/>
            <person name="Kaster A.-K."/>
            <person name="Ovreas L."/>
            <person name="Rohde M."/>
            <person name="Galperin M.Y."/>
            <person name="Jogler C."/>
        </authorList>
    </citation>
    <scope>NUCLEOTIDE SEQUENCE [LARGE SCALE GENOMIC DNA]</scope>
    <source>
        <strain evidence="2 3">Pan161</strain>
    </source>
</reference>
<dbReference type="RefSeq" id="WP_145232414.1">
    <property type="nucleotide sequence ID" value="NZ_CP036343.1"/>
</dbReference>
<dbReference type="AlphaFoldDB" id="A0A517VND9"/>
<evidence type="ECO:0000259" key="1">
    <source>
        <dbReference type="SMART" id="SM00860"/>
    </source>
</evidence>
<accession>A0A517VND9</accession>
<gene>
    <name evidence="2" type="ORF">Pan161_62300</name>
</gene>
<keyword evidence="3" id="KW-1185">Reference proteome</keyword>
<dbReference type="SMART" id="SM00860">
    <property type="entry name" value="SMI1_KNR4"/>
    <property type="match status" value="1"/>
</dbReference>
<feature type="domain" description="Knr4/Smi1-like" evidence="1">
    <location>
        <begin position="19"/>
        <end position="137"/>
    </location>
</feature>
<dbReference type="InterPro" id="IPR018958">
    <property type="entry name" value="Knr4/Smi1-like_dom"/>
</dbReference>
<dbReference type="InterPro" id="IPR037883">
    <property type="entry name" value="Knr4/Smi1-like_sf"/>
</dbReference>